<evidence type="ECO:0000313" key="2">
    <source>
        <dbReference type="Proteomes" id="UP001060215"/>
    </source>
</evidence>
<dbReference type="EMBL" id="CM045760">
    <property type="protein sequence ID" value="KAI8026474.1"/>
    <property type="molecule type" value="Genomic_DNA"/>
</dbReference>
<gene>
    <name evidence="1" type="ORF">LOK49_LG02G04013</name>
</gene>
<evidence type="ECO:0000313" key="1">
    <source>
        <dbReference type="EMBL" id="KAI8026474.1"/>
    </source>
</evidence>
<proteinExistence type="predicted"/>
<reference evidence="1 2" key="1">
    <citation type="journal article" date="2022" name="Plant J.">
        <title>Chromosome-level genome of Camellia lanceoleosa provides a valuable resource for understanding genome evolution and self-incompatibility.</title>
        <authorList>
            <person name="Gong W."/>
            <person name="Xiao S."/>
            <person name="Wang L."/>
            <person name="Liao Z."/>
            <person name="Chang Y."/>
            <person name="Mo W."/>
            <person name="Hu G."/>
            <person name="Li W."/>
            <person name="Zhao G."/>
            <person name="Zhu H."/>
            <person name="Hu X."/>
            <person name="Ji K."/>
            <person name="Xiang X."/>
            <person name="Song Q."/>
            <person name="Yuan D."/>
            <person name="Jin S."/>
            <person name="Zhang L."/>
        </authorList>
    </citation>
    <scope>NUCLEOTIDE SEQUENCE [LARGE SCALE GENOMIC DNA]</scope>
    <source>
        <strain evidence="1">SQ_2022a</strain>
    </source>
</reference>
<sequence length="221" mass="24235">MVSRSASIVLVAFLSAVDRDSFSVDSPSPALILFLRLDRPPLVLIFLLGLYRPPLALILLLRHDRPPLALILLLRLGPPPPALIVNKVVHSKATRLHRVNAQDSVTGGTKENDKVGVNKYNRLGNGKENVTSQRPNTGAGGTVQQVQIVTEQKSIVPKVNKVVHSKATRLHRVNAQDSVTGGAKANDKVGVNKYNRLGNGKENVTSQRPNTELEARFRRFR</sequence>
<keyword evidence="2" id="KW-1185">Reference proteome</keyword>
<dbReference type="Proteomes" id="UP001060215">
    <property type="component" value="Chromosome 3"/>
</dbReference>
<protein>
    <submittedName>
        <fullName evidence="1">Uncharacterized protein</fullName>
    </submittedName>
</protein>
<accession>A0ACC0IKZ9</accession>
<comment type="caution">
    <text evidence="1">The sequence shown here is derived from an EMBL/GenBank/DDBJ whole genome shotgun (WGS) entry which is preliminary data.</text>
</comment>
<organism evidence="1 2">
    <name type="scientific">Camellia lanceoleosa</name>
    <dbReference type="NCBI Taxonomy" id="1840588"/>
    <lineage>
        <taxon>Eukaryota</taxon>
        <taxon>Viridiplantae</taxon>
        <taxon>Streptophyta</taxon>
        <taxon>Embryophyta</taxon>
        <taxon>Tracheophyta</taxon>
        <taxon>Spermatophyta</taxon>
        <taxon>Magnoliopsida</taxon>
        <taxon>eudicotyledons</taxon>
        <taxon>Gunneridae</taxon>
        <taxon>Pentapetalae</taxon>
        <taxon>asterids</taxon>
        <taxon>Ericales</taxon>
        <taxon>Theaceae</taxon>
        <taxon>Camellia</taxon>
    </lineage>
</organism>
<name>A0ACC0IKZ9_9ERIC</name>